<dbReference type="Proteomes" id="UP000005945">
    <property type="component" value="Unassembled WGS sequence"/>
</dbReference>
<gene>
    <name evidence="1" type="ORF">FAEPRAM212_02547</name>
</gene>
<name>A8SET5_9FIRM</name>
<dbReference type="AlphaFoldDB" id="A8SET5"/>
<reference evidence="1 2" key="2">
    <citation type="submission" date="2007-09" db="EMBL/GenBank/DDBJ databases">
        <authorList>
            <person name="Fulton L."/>
            <person name="Clifton S."/>
            <person name="Fulton B."/>
            <person name="Xu J."/>
            <person name="Minx P."/>
            <person name="Pepin K.H."/>
            <person name="Johnson M."/>
            <person name="Thiruvilangam P."/>
            <person name="Bhonagiri V."/>
            <person name="Nash W.E."/>
            <person name="Mardis E.R."/>
            <person name="Wilson R.K."/>
        </authorList>
    </citation>
    <scope>NUCLEOTIDE SEQUENCE [LARGE SCALE GENOMIC DNA]</scope>
    <source>
        <strain evidence="1 2">M21/2</strain>
    </source>
</reference>
<protein>
    <submittedName>
        <fullName evidence="1">Uncharacterized protein</fullName>
    </submittedName>
</protein>
<dbReference type="EMBL" id="ABED02000029">
    <property type="protein sequence ID" value="EDP19768.1"/>
    <property type="molecule type" value="Genomic_DNA"/>
</dbReference>
<organism evidence="1 2">
    <name type="scientific">Faecalibacterium prausnitzii M21/2</name>
    <dbReference type="NCBI Taxonomy" id="411485"/>
    <lineage>
        <taxon>Bacteria</taxon>
        <taxon>Bacillati</taxon>
        <taxon>Bacillota</taxon>
        <taxon>Clostridia</taxon>
        <taxon>Eubacteriales</taxon>
        <taxon>Oscillospiraceae</taxon>
        <taxon>Faecalibacterium</taxon>
    </lineage>
</organism>
<dbReference type="HOGENOM" id="CLU_3356287_0_0_9"/>
<proteinExistence type="predicted"/>
<comment type="caution">
    <text evidence="1">The sequence shown here is derived from an EMBL/GenBank/DDBJ whole genome shotgun (WGS) entry which is preliminary data.</text>
</comment>
<sequence length="36" mass="4191">MTRNGSFFVANAVCRCDLFREKAAQKRPQTFLSRKL</sequence>
<evidence type="ECO:0000313" key="2">
    <source>
        <dbReference type="Proteomes" id="UP000005945"/>
    </source>
</evidence>
<reference evidence="1 2" key="1">
    <citation type="submission" date="2007-09" db="EMBL/GenBank/DDBJ databases">
        <title>Draft genome sequence of Faecalibacterium prausnitzii M21/2.</title>
        <authorList>
            <person name="Sudarsanam P."/>
            <person name="Ley R."/>
            <person name="Guruge J."/>
            <person name="Turnbaugh P.J."/>
            <person name="Mahowald M."/>
            <person name="Liep D."/>
            <person name="Gordon J."/>
        </authorList>
    </citation>
    <scope>NUCLEOTIDE SEQUENCE [LARGE SCALE GENOMIC DNA]</scope>
    <source>
        <strain evidence="1 2">M21/2</strain>
    </source>
</reference>
<accession>A8SET5</accession>
<evidence type="ECO:0000313" key="1">
    <source>
        <dbReference type="EMBL" id="EDP19768.1"/>
    </source>
</evidence>